<evidence type="ECO:0000313" key="2">
    <source>
        <dbReference type="EMBL" id="PWW76546.1"/>
    </source>
</evidence>
<proteinExistence type="predicted"/>
<dbReference type="EMBL" id="PYWC01000032">
    <property type="protein sequence ID" value="PWW76546.1"/>
    <property type="molecule type" value="Genomic_DNA"/>
</dbReference>
<protein>
    <submittedName>
        <fullName evidence="2">Uncharacterized protein</fullName>
    </submittedName>
</protein>
<evidence type="ECO:0000256" key="1">
    <source>
        <dbReference type="SAM" id="MobiDB-lite"/>
    </source>
</evidence>
<evidence type="ECO:0000313" key="3">
    <source>
        <dbReference type="Proteomes" id="UP000246991"/>
    </source>
</evidence>
<keyword evidence="3" id="KW-1185">Reference proteome</keyword>
<sequence length="214" mass="22726">MSEEPDQPNPATSIADSEAGHKAANNQHETPHLEANTAFLARAMAHISSPSFVPPVPIEHPESVLLSVTATSEDGPLLVRVATDGDREEPGPLCFLARYPMVRGVVGDVDDPWRGSAELLTVGMVGGPGESVVVGELRDDDGGLGSARVEGMASWIRAQGIEEEDPIVYGDQELSDEWWSKGQGTSGWRNFWAGQLLAAKNNNKDVALNGMGAS</sequence>
<comment type="caution">
    <text evidence="2">The sequence shown here is derived from an EMBL/GenBank/DDBJ whole genome shotgun (WGS) entry which is preliminary data.</text>
</comment>
<dbReference type="Proteomes" id="UP000246991">
    <property type="component" value="Unassembled WGS sequence"/>
</dbReference>
<dbReference type="OrthoDB" id="10489555at2759"/>
<dbReference type="AlphaFoldDB" id="A0A317ST31"/>
<gene>
    <name evidence="2" type="ORF">C7212DRAFT_344141</name>
</gene>
<feature type="region of interest" description="Disordered" evidence="1">
    <location>
        <begin position="1"/>
        <end position="37"/>
    </location>
</feature>
<accession>A0A317ST31</accession>
<organism evidence="2 3">
    <name type="scientific">Tuber magnatum</name>
    <name type="common">white Piedmont truffle</name>
    <dbReference type="NCBI Taxonomy" id="42249"/>
    <lineage>
        <taxon>Eukaryota</taxon>
        <taxon>Fungi</taxon>
        <taxon>Dikarya</taxon>
        <taxon>Ascomycota</taxon>
        <taxon>Pezizomycotina</taxon>
        <taxon>Pezizomycetes</taxon>
        <taxon>Pezizales</taxon>
        <taxon>Tuberaceae</taxon>
        <taxon>Tuber</taxon>
    </lineage>
</organism>
<name>A0A317ST31_9PEZI</name>
<reference evidence="2 3" key="1">
    <citation type="submission" date="2018-03" db="EMBL/GenBank/DDBJ databases">
        <title>Genomes of Pezizomycetes fungi and the evolution of truffles.</title>
        <authorList>
            <person name="Murat C."/>
            <person name="Payen T."/>
            <person name="Noel B."/>
            <person name="Kuo A."/>
            <person name="Martin F.M."/>
        </authorList>
    </citation>
    <scope>NUCLEOTIDE SEQUENCE [LARGE SCALE GENOMIC DNA]</scope>
    <source>
        <strain evidence="2">091103-1</strain>
    </source>
</reference>